<dbReference type="SUPFAM" id="SSF54909">
    <property type="entry name" value="Dimeric alpha+beta barrel"/>
    <property type="match status" value="1"/>
</dbReference>
<reference evidence="2 3" key="1">
    <citation type="submission" date="2024-11" db="EMBL/GenBank/DDBJ databases">
        <title>First Report of Moraxella oculi in Brazil in an Infectious Bovine Keratoconjunctivitis Outbreak.</title>
        <authorList>
            <person name="Carvalho C.V."/>
            <person name="Domingues R."/>
            <person name="Coutinho C."/>
            <person name="Honorio N.T.B.S."/>
            <person name="Faza D.R.L.R."/>
            <person name="Carvalho W.A."/>
            <person name="Machado A.B.F."/>
            <person name="Martins M.F."/>
            <person name="Gaspar E.B."/>
        </authorList>
    </citation>
    <scope>NUCLEOTIDE SEQUENCE [LARGE SCALE GENOMIC DNA]</scope>
    <source>
        <strain evidence="2 3">2117LE</strain>
    </source>
</reference>
<dbReference type="RefSeq" id="WP_249101145.1">
    <property type="nucleotide sequence ID" value="NZ_JAMBAQ010000014.1"/>
</dbReference>
<keyword evidence="2" id="KW-0560">Oxidoreductase</keyword>
<dbReference type="InterPro" id="IPR007138">
    <property type="entry name" value="ABM_dom"/>
</dbReference>
<organism evidence="2 3">
    <name type="scientific">Moraxella oculi</name>
    <dbReference type="NCBI Taxonomy" id="2940516"/>
    <lineage>
        <taxon>Bacteria</taxon>
        <taxon>Pseudomonadati</taxon>
        <taxon>Pseudomonadota</taxon>
        <taxon>Gammaproteobacteria</taxon>
        <taxon>Moraxellales</taxon>
        <taxon>Moraxellaceae</taxon>
        <taxon>Moraxella</taxon>
    </lineage>
</organism>
<dbReference type="Proteomes" id="UP001624684">
    <property type="component" value="Unassembled WGS sequence"/>
</dbReference>
<dbReference type="Pfam" id="PF03992">
    <property type="entry name" value="ABM"/>
    <property type="match status" value="1"/>
</dbReference>
<comment type="caution">
    <text evidence="2">The sequence shown here is derived from an EMBL/GenBank/DDBJ whole genome shotgun (WGS) entry which is preliminary data.</text>
</comment>
<evidence type="ECO:0000313" key="3">
    <source>
        <dbReference type="Proteomes" id="UP001624684"/>
    </source>
</evidence>
<feature type="domain" description="ABM" evidence="1">
    <location>
        <begin position="14"/>
        <end position="71"/>
    </location>
</feature>
<gene>
    <name evidence="2" type="ORF">ACJHVH_05385</name>
</gene>
<dbReference type="EC" id="1.-.-.-" evidence="2"/>
<proteinExistence type="predicted"/>
<keyword evidence="2" id="KW-0503">Monooxygenase</keyword>
<dbReference type="GO" id="GO:0004497">
    <property type="term" value="F:monooxygenase activity"/>
    <property type="evidence" value="ECO:0007669"/>
    <property type="project" value="UniProtKB-KW"/>
</dbReference>
<name>A0ABW8U617_9GAMM</name>
<protein>
    <submittedName>
        <fullName evidence="2">Quinol monooxygenase</fullName>
        <ecNumber evidence="2">1.-.-.-</ecNumber>
    </submittedName>
</protein>
<sequence length="100" mass="11552">MHKVILTGFIIIDAKDKALILQALETHIQLTRQEAGCIRFDVTPDMNDARKYWVHEEFVDKAAFDFHQSRTKASSWGRISANVERHYQPLVTVSADSFFE</sequence>
<accession>A0ABW8U617</accession>
<keyword evidence="3" id="KW-1185">Reference proteome</keyword>
<evidence type="ECO:0000259" key="1">
    <source>
        <dbReference type="Pfam" id="PF03992"/>
    </source>
</evidence>
<evidence type="ECO:0000313" key="2">
    <source>
        <dbReference type="EMBL" id="MFL1732429.1"/>
    </source>
</evidence>
<dbReference type="InterPro" id="IPR011008">
    <property type="entry name" value="Dimeric_a/b-barrel"/>
</dbReference>
<dbReference type="Gene3D" id="3.30.70.100">
    <property type="match status" value="1"/>
</dbReference>
<dbReference type="EMBL" id="JBJJXE010000006">
    <property type="protein sequence ID" value="MFL1732429.1"/>
    <property type="molecule type" value="Genomic_DNA"/>
</dbReference>